<evidence type="ECO:0000256" key="1">
    <source>
        <dbReference type="ARBA" id="ARBA00006432"/>
    </source>
</evidence>
<evidence type="ECO:0000256" key="3">
    <source>
        <dbReference type="SAM" id="Phobius"/>
    </source>
</evidence>
<dbReference type="SUPFAM" id="SSF56801">
    <property type="entry name" value="Acetyl-CoA synthetase-like"/>
    <property type="match status" value="1"/>
</dbReference>
<evidence type="ECO:0000313" key="7">
    <source>
        <dbReference type="Proteomes" id="UP000242180"/>
    </source>
</evidence>
<dbReference type="PANTHER" id="PTHR24096">
    <property type="entry name" value="LONG-CHAIN-FATTY-ACID--COA LIGASE"/>
    <property type="match status" value="1"/>
</dbReference>
<dbReference type="OMA" id="MIGAVIH"/>
<gene>
    <name evidence="6" type="ORF">BCR43DRAFT_533231</name>
</gene>
<sequence length="549" mass="60337">MVIYKSTCAPMPIPDMDLYSFLFQNSEFNTRRSRDEPQLIDGATGKSLSFNQIYDLSGRVATGWVENVGLKKDDVVAVFAPNQYDHSVLYFSLLAARCVVSPGNPSYTEEEFHHQIHTAGAKAIVTVPELLPVLSKVCSKVGIPAERIFLFGEKSVGAARPFYSIAHPSKHIGHPIQGVDTNDVAFLCFSSGTTGVAKGVMLTHRNFISQMISVTSFDQRANMPDDIILGFLPFFHIFGLTSLILGSFYRCIPVVVMAKYELEKFCQLVQKYKITNVSIVPPVAVQLGKSPVVSKYDLSTLRILGCGAAPLSKEHVDALQSRIPALVRQGYGSTESTAGCVYQKAGISPAGSIGYLVANMELKLVDENDNELGDDQEGEVLLRGPVVMKGYLNNPEANAKTFTDDGWMRTGDVGKFDTKTGEFYIVDRIKELIKFKGFQVAPAELEALLLSHQDVADCAVVGVYDSAQATELPRAYIVLQAHAKPTAQTSKALIEFVAKNVTGYKRLRGGIRFVEQIPKNPSGKILRRELKKLVKQEQEEEASRVQAKL</sequence>
<dbReference type="InterPro" id="IPR020845">
    <property type="entry name" value="AMP-binding_CS"/>
</dbReference>
<accession>A0A1X2HRL5</accession>
<evidence type="ECO:0000256" key="2">
    <source>
        <dbReference type="ARBA" id="ARBA00022598"/>
    </source>
</evidence>
<dbReference type="CDD" id="cd05911">
    <property type="entry name" value="Firefly_Luc_like"/>
    <property type="match status" value="1"/>
</dbReference>
<evidence type="ECO:0008006" key="8">
    <source>
        <dbReference type="Google" id="ProtNLM"/>
    </source>
</evidence>
<feature type="domain" description="AMP-binding enzyme C-terminal" evidence="5">
    <location>
        <begin position="444"/>
        <end position="524"/>
    </location>
</feature>
<dbReference type="GO" id="GO:0016405">
    <property type="term" value="F:CoA-ligase activity"/>
    <property type="evidence" value="ECO:0007669"/>
    <property type="project" value="TreeGrafter"/>
</dbReference>
<dbReference type="PROSITE" id="PS00455">
    <property type="entry name" value="AMP_BINDING"/>
    <property type="match status" value="1"/>
</dbReference>
<dbReference type="InterPro" id="IPR045851">
    <property type="entry name" value="AMP-bd_C_sf"/>
</dbReference>
<dbReference type="AlphaFoldDB" id="A0A1X2HRL5"/>
<evidence type="ECO:0000259" key="4">
    <source>
        <dbReference type="Pfam" id="PF00501"/>
    </source>
</evidence>
<keyword evidence="2" id="KW-0436">Ligase</keyword>
<name>A0A1X2HRL5_SYNRA</name>
<evidence type="ECO:0000313" key="6">
    <source>
        <dbReference type="EMBL" id="ORZ02216.1"/>
    </source>
</evidence>
<dbReference type="Pfam" id="PF13193">
    <property type="entry name" value="AMP-binding_C"/>
    <property type="match status" value="1"/>
</dbReference>
<dbReference type="STRING" id="13706.A0A1X2HRL5"/>
<dbReference type="Gene3D" id="3.30.300.30">
    <property type="match status" value="1"/>
</dbReference>
<dbReference type="Proteomes" id="UP000242180">
    <property type="component" value="Unassembled WGS sequence"/>
</dbReference>
<dbReference type="PANTHER" id="PTHR24096:SF149">
    <property type="entry name" value="AMP-BINDING DOMAIN-CONTAINING PROTEIN-RELATED"/>
    <property type="match status" value="1"/>
</dbReference>
<dbReference type="Pfam" id="PF00501">
    <property type="entry name" value="AMP-binding"/>
    <property type="match status" value="1"/>
</dbReference>
<feature type="domain" description="AMP-dependent synthetase/ligase" evidence="4">
    <location>
        <begin position="30"/>
        <end position="392"/>
    </location>
</feature>
<reference evidence="6 7" key="1">
    <citation type="submission" date="2016-07" db="EMBL/GenBank/DDBJ databases">
        <title>Pervasive Adenine N6-methylation of Active Genes in Fungi.</title>
        <authorList>
            <consortium name="DOE Joint Genome Institute"/>
            <person name="Mondo S.J."/>
            <person name="Dannebaum R.O."/>
            <person name="Kuo R.C."/>
            <person name="Labutti K."/>
            <person name="Haridas S."/>
            <person name="Kuo A."/>
            <person name="Salamov A."/>
            <person name="Ahrendt S.R."/>
            <person name="Lipzen A."/>
            <person name="Sullivan W."/>
            <person name="Andreopoulos W.B."/>
            <person name="Clum A."/>
            <person name="Lindquist E."/>
            <person name="Daum C."/>
            <person name="Ramamoorthy G.K."/>
            <person name="Gryganskyi A."/>
            <person name="Culley D."/>
            <person name="Magnuson J.K."/>
            <person name="James T.Y."/>
            <person name="O'Malley M.A."/>
            <person name="Stajich J.E."/>
            <person name="Spatafora J.W."/>
            <person name="Visel A."/>
            <person name="Grigoriev I.V."/>
        </authorList>
    </citation>
    <scope>NUCLEOTIDE SEQUENCE [LARGE SCALE GENOMIC DNA]</scope>
    <source>
        <strain evidence="6 7">NRRL 2496</strain>
    </source>
</reference>
<keyword evidence="7" id="KW-1185">Reference proteome</keyword>
<keyword evidence="3" id="KW-1133">Transmembrane helix</keyword>
<proteinExistence type="inferred from homology"/>
<dbReference type="OrthoDB" id="1898221at2759"/>
<organism evidence="6 7">
    <name type="scientific">Syncephalastrum racemosum</name>
    <name type="common">Filamentous fungus</name>
    <dbReference type="NCBI Taxonomy" id="13706"/>
    <lineage>
        <taxon>Eukaryota</taxon>
        <taxon>Fungi</taxon>
        <taxon>Fungi incertae sedis</taxon>
        <taxon>Mucoromycota</taxon>
        <taxon>Mucoromycotina</taxon>
        <taxon>Mucoromycetes</taxon>
        <taxon>Mucorales</taxon>
        <taxon>Syncephalastraceae</taxon>
        <taxon>Syncephalastrum</taxon>
    </lineage>
</organism>
<dbReference type="Gene3D" id="3.40.50.12780">
    <property type="entry name" value="N-terminal domain of ligase-like"/>
    <property type="match status" value="1"/>
</dbReference>
<feature type="transmembrane region" description="Helical" evidence="3">
    <location>
        <begin position="227"/>
        <end position="249"/>
    </location>
</feature>
<evidence type="ECO:0000259" key="5">
    <source>
        <dbReference type="Pfam" id="PF13193"/>
    </source>
</evidence>
<dbReference type="EMBL" id="MCGN01000001">
    <property type="protein sequence ID" value="ORZ02216.1"/>
    <property type="molecule type" value="Genomic_DNA"/>
</dbReference>
<keyword evidence="3" id="KW-0472">Membrane</keyword>
<dbReference type="FunFam" id="3.30.300.30:FF:000007">
    <property type="entry name" value="4-coumarate--CoA ligase 2"/>
    <property type="match status" value="1"/>
</dbReference>
<dbReference type="InParanoid" id="A0A1X2HRL5"/>
<dbReference type="InterPro" id="IPR000873">
    <property type="entry name" value="AMP-dep_synth/lig_dom"/>
</dbReference>
<dbReference type="InterPro" id="IPR042099">
    <property type="entry name" value="ANL_N_sf"/>
</dbReference>
<comment type="similarity">
    <text evidence="1">Belongs to the ATP-dependent AMP-binding enzyme family.</text>
</comment>
<protein>
    <recommendedName>
        <fullName evidence="8">Phenylacetyl-CoA ligase</fullName>
    </recommendedName>
</protein>
<keyword evidence="3" id="KW-0812">Transmembrane</keyword>
<comment type="caution">
    <text evidence="6">The sequence shown here is derived from an EMBL/GenBank/DDBJ whole genome shotgun (WGS) entry which is preliminary data.</text>
</comment>
<dbReference type="InterPro" id="IPR025110">
    <property type="entry name" value="AMP-bd_C"/>
</dbReference>